<reference evidence="1 2" key="1">
    <citation type="submission" date="2007-03" db="EMBL/GenBank/DDBJ databases">
        <authorList>
            <person name="Fulton L."/>
            <person name="Clifton S."/>
            <person name="Fulton B."/>
            <person name="Xu J."/>
            <person name="Minx P."/>
            <person name="Pepin K.H."/>
            <person name="Johnson M."/>
            <person name="Thiruvilangam P."/>
            <person name="Bhonagiri V."/>
            <person name="Nash W.E."/>
            <person name="Mardis E.R."/>
            <person name="Wilson R.K."/>
        </authorList>
    </citation>
    <scope>NUCLEOTIDE SEQUENCE [LARGE SCALE GENOMIC DNA]</scope>
    <source>
        <strain evidence="1 2">DSM 13814</strain>
    </source>
</reference>
<dbReference type="HOGENOM" id="CLU_3250624_0_0_9"/>
<dbReference type="AlphaFoldDB" id="A6BI84"/>
<sequence>MYVWLEQSEVIQIKTKKYTVFMNNKDKDQTTAWYEQLKKAEP</sequence>
<dbReference type="Proteomes" id="UP000004016">
    <property type="component" value="Unassembled WGS sequence"/>
</dbReference>
<evidence type="ECO:0000313" key="1">
    <source>
        <dbReference type="EMBL" id="EDM62619.1"/>
    </source>
</evidence>
<comment type="caution">
    <text evidence="1">The sequence shown here is derived from an EMBL/GenBank/DDBJ whole genome shotgun (WGS) entry which is preliminary data.</text>
</comment>
<accession>A6BI84</accession>
<evidence type="ECO:0008006" key="3">
    <source>
        <dbReference type="Google" id="ProtNLM"/>
    </source>
</evidence>
<evidence type="ECO:0000313" key="2">
    <source>
        <dbReference type="Proteomes" id="UP000004016"/>
    </source>
</evidence>
<organism evidence="1 2">
    <name type="scientific">Dorea longicatena DSM 13814</name>
    <dbReference type="NCBI Taxonomy" id="411462"/>
    <lineage>
        <taxon>Bacteria</taxon>
        <taxon>Bacillati</taxon>
        <taxon>Bacillota</taxon>
        <taxon>Clostridia</taxon>
        <taxon>Lachnospirales</taxon>
        <taxon>Lachnospiraceae</taxon>
        <taxon>Dorea</taxon>
    </lineage>
</organism>
<proteinExistence type="predicted"/>
<protein>
    <recommendedName>
        <fullName evidence="3">PH domain-containing protein</fullName>
    </recommendedName>
</protein>
<reference evidence="1 2" key="2">
    <citation type="submission" date="2007-04" db="EMBL/GenBank/DDBJ databases">
        <title>Draft genome sequence of Dorea longicatena (DSM 13814).</title>
        <authorList>
            <person name="Sudarsanam P."/>
            <person name="Ley R."/>
            <person name="Guruge J."/>
            <person name="Turnbaugh P.J."/>
            <person name="Mahowald M."/>
            <person name="Liep D."/>
            <person name="Gordon J."/>
        </authorList>
    </citation>
    <scope>NUCLEOTIDE SEQUENCE [LARGE SCALE GENOMIC DNA]</scope>
    <source>
        <strain evidence="1 2">DSM 13814</strain>
    </source>
</reference>
<name>A6BI84_9FIRM</name>
<dbReference type="EMBL" id="AAXB02000011">
    <property type="protein sequence ID" value="EDM62619.1"/>
    <property type="molecule type" value="Genomic_DNA"/>
</dbReference>
<gene>
    <name evidence="1" type="ORF">DORLON_02013</name>
</gene>